<gene>
    <name evidence="7" type="ORF">SAMN05443638_101237</name>
</gene>
<feature type="transmembrane region" description="Helical" evidence="5">
    <location>
        <begin position="6"/>
        <end position="24"/>
    </location>
</feature>
<feature type="transmembrane region" description="Helical" evidence="5">
    <location>
        <begin position="36"/>
        <end position="58"/>
    </location>
</feature>
<dbReference type="Pfam" id="PF04932">
    <property type="entry name" value="Wzy_C"/>
    <property type="match status" value="1"/>
</dbReference>
<name>A0A1M4SYB6_9CLOT</name>
<evidence type="ECO:0000259" key="6">
    <source>
        <dbReference type="Pfam" id="PF04932"/>
    </source>
</evidence>
<evidence type="ECO:0000313" key="7">
    <source>
        <dbReference type="EMBL" id="SHE37228.1"/>
    </source>
</evidence>
<dbReference type="InterPro" id="IPR051533">
    <property type="entry name" value="WaaL-like"/>
</dbReference>
<feature type="transmembrane region" description="Helical" evidence="5">
    <location>
        <begin position="393"/>
        <end position="408"/>
    </location>
</feature>
<dbReference type="GO" id="GO:0016020">
    <property type="term" value="C:membrane"/>
    <property type="evidence" value="ECO:0007669"/>
    <property type="project" value="UniProtKB-SubCell"/>
</dbReference>
<dbReference type="RefSeq" id="WP_072892389.1">
    <property type="nucleotide sequence ID" value="NZ_FQVM01000001.1"/>
</dbReference>
<accession>A0A1M4SYB6</accession>
<proteinExistence type="predicted"/>
<feature type="transmembrane region" description="Helical" evidence="5">
    <location>
        <begin position="70"/>
        <end position="90"/>
    </location>
</feature>
<keyword evidence="8" id="KW-1185">Reference proteome</keyword>
<evidence type="ECO:0000256" key="4">
    <source>
        <dbReference type="ARBA" id="ARBA00023136"/>
    </source>
</evidence>
<dbReference type="OrthoDB" id="1964472at2"/>
<feature type="domain" description="O-antigen ligase-related" evidence="6">
    <location>
        <begin position="209"/>
        <end position="353"/>
    </location>
</feature>
<feature type="transmembrane region" description="Helical" evidence="5">
    <location>
        <begin position="260"/>
        <end position="278"/>
    </location>
</feature>
<evidence type="ECO:0000256" key="1">
    <source>
        <dbReference type="ARBA" id="ARBA00004141"/>
    </source>
</evidence>
<dbReference type="Proteomes" id="UP000184035">
    <property type="component" value="Unassembled WGS sequence"/>
</dbReference>
<reference evidence="7 8" key="1">
    <citation type="submission" date="2016-11" db="EMBL/GenBank/DDBJ databases">
        <authorList>
            <person name="Jaros S."/>
            <person name="Januszkiewicz K."/>
            <person name="Wedrychowicz H."/>
        </authorList>
    </citation>
    <scope>NUCLEOTIDE SEQUENCE [LARGE SCALE GENOMIC DNA]</scope>
    <source>
        <strain evidence="7 8">DSM 2631</strain>
    </source>
</reference>
<dbReference type="EMBL" id="FQVM01000001">
    <property type="protein sequence ID" value="SHE37228.1"/>
    <property type="molecule type" value="Genomic_DNA"/>
</dbReference>
<dbReference type="AlphaFoldDB" id="A0A1M4SYB6"/>
<evidence type="ECO:0000313" key="8">
    <source>
        <dbReference type="Proteomes" id="UP000184035"/>
    </source>
</evidence>
<feature type="transmembrane region" description="Helical" evidence="5">
    <location>
        <begin position="174"/>
        <end position="197"/>
    </location>
</feature>
<organism evidence="7 8">
    <name type="scientific">Clostridium fallax</name>
    <dbReference type="NCBI Taxonomy" id="1533"/>
    <lineage>
        <taxon>Bacteria</taxon>
        <taxon>Bacillati</taxon>
        <taxon>Bacillota</taxon>
        <taxon>Clostridia</taxon>
        <taxon>Eubacteriales</taxon>
        <taxon>Clostridiaceae</taxon>
        <taxon>Clostridium</taxon>
    </lineage>
</organism>
<feature type="transmembrane region" description="Helical" evidence="5">
    <location>
        <begin position="126"/>
        <end position="153"/>
    </location>
</feature>
<feature type="transmembrane region" description="Helical" evidence="5">
    <location>
        <begin position="342"/>
        <end position="364"/>
    </location>
</feature>
<dbReference type="STRING" id="1533.SAMN05443638_101237"/>
<evidence type="ECO:0000256" key="3">
    <source>
        <dbReference type="ARBA" id="ARBA00022989"/>
    </source>
</evidence>
<keyword evidence="3 5" id="KW-1133">Transmembrane helix</keyword>
<evidence type="ECO:0000256" key="5">
    <source>
        <dbReference type="SAM" id="Phobius"/>
    </source>
</evidence>
<keyword evidence="2 5" id="KW-0812">Transmembrane</keyword>
<protein>
    <recommendedName>
        <fullName evidence="6">O-antigen ligase-related domain-containing protein</fullName>
    </recommendedName>
</protein>
<comment type="subcellular location">
    <subcellularLocation>
        <location evidence="1">Membrane</location>
        <topology evidence="1">Multi-pass membrane protein</topology>
    </subcellularLocation>
</comment>
<feature type="transmembrane region" description="Helical" evidence="5">
    <location>
        <begin position="97"/>
        <end position="114"/>
    </location>
</feature>
<keyword evidence="4 5" id="KW-0472">Membrane</keyword>
<sequence>MRKEKLNYYLVMFLMFFTYGLIFAKTVHIKGAIYQINTPMLATGVFLLVFIIFNIRYLRNYIEFWMDRKIGFLIIFIYIVYSMILPFVINPDFAFQTFMKILPLILFIFLYPYLMECDYLDKVLNFIAYIFVIAGILAFIMYALGYCGAGLSLHTVVRLVSKQETLNSFGEKRLFWILTHKSRYAAFCIIGIIIIYKDKLMPNIIKYFGIIINLIDLYLANSMTYLAVFVVMTVLYLIYSKRENIKERFSYIFKNPISKIILAIIVCGIIALGSFGFVKYLGEKRDVLTIGHRTDIWKATLREIGKHPEGIIKMPDDPWIRTEKFQDYVKFTNGHNIFFNEAILNGVAGAILYGIVLIYFLILLGKKKDKIYLFGFIAIILGAMFDNVMDCEFLYIFYITLALVLSEGKRKIYS</sequence>
<dbReference type="InterPro" id="IPR007016">
    <property type="entry name" value="O-antigen_ligase-rel_domated"/>
</dbReference>
<dbReference type="PANTHER" id="PTHR37422:SF13">
    <property type="entry name" value="LIPOPOLYSACCHARIDE BIOSYNTHESIS PROTEIN PA4999-RELATED"/>
    <property type="match status" value="1"/>
</dbReference>
<feature type="transmembrane region" description="Helical" evidence="5">
    <location>
        <begin position="217"/>
        <end position="239"/>
    </location>
</feature>
<evidence type="ECO:0000256" key="2">
    <source>
        <dbReference type="ARBA" id="ARBA00022692"/>
    </source>
</evidence>
<dbReference type="PANTHER" id="PTHR37422">
    <property type="entry name" value="TEICHURONIC ACID BIOSYNTHESIS PROTEIN TUAE"/>
    <property type="match status" value="1"/>
</dbReference>